<dbReference type="EMBL" id="BGPR01037393">
    <property type="protein sequence ID" value="GBO12960.1"/>
    <property type="molecule type" value="Genomic_DNA"/>
</dbReference>
<dbReference type="EMBL" id="BGPR01037394">
    <property type="protein sequence ID" value="GBO12963.1"/>
    <property type="molecule type" value="Genomic_DNA"/>
</dbReference>
<evidence type="ECO:0000313" key="3">
    <source>
        <dbReference type="EMBL" id="GBO12963.1"/>
    </source>
</evidence>
<feature type="compositionally biased region" description="Polar residues" evidence="1">
    <location>
        <begin position="73"/>
        <end position="82"/>
    </location>
</feature>
<feature type="compositionally biased region" description="Polar residues" evidence="1">
    <location>
        <begin position="1"/>
        <end position="12"/>
    </location>
</feature>
<accession>A0A4Y2UJZ6</accession>
<organism evidence="3 4">
    <name type="scientific">Araneus ventricosus</name>
    <name type="common">Orbweaver spider</name>
    <name type="synonym">Epeira ventricosa</name>
    <dbReference type="NCBI Taxonomy" id="182803"/>
    <lineage>
        <taxon>Eukaryota</taxon>
        <taxon>Metazoa</taxon>
        <taxon>Ecdysozoa</taxon>
        <taxon>Arthropoda</taxon>
        <taxon>Chelicerata</taxon>
        <taxon>Arachnida</taxon>
        <taxon>Araneae</taxon>
        <taxon>Araneomorphae</taxon>
        <taxon>Entelegynae</taxon>
        <taxon>Araneoidea</taxon>
        <taxon>Araneidae</taxon>
        <taxon>Araneus</taxon>
    </lineage>
</organism>
<evidence type="ECO:0000313" key="2">
    <source>
        <dbReference type="EMBL" id="GBO12960.1"/>
    </source>
</evidence>
<feature type="region of interest" description="Disordered" evidence="1">
    <location>
        <begin position="1"/>
        <end position="24"/>
    </location>
</feature>
<feature type="region of interest" description="Disordered" evidence="1">
    <location>
        <begin position="63"/>
        <end position="82"/>
    </location>
</feature>
<evidence type="ECO:0000313" key="4">
    <source>
        <dbReference type="Proteomes" id="UP000499080"/>
    </source>
</evidence>
<dbReference type="AlphaFoldDB" id="A0A4Y2UJZ6"/>
<name>A0A4Y2UJZ6_ARAVE</name>
<gene>
    <name evidence="3" type="ORF">AVEN_212359_1</name>
    <name evidence="2" type="ORF">AVEN_242728_1</name>
</gene>
<keyword evidence="4" id="KW-1185">Reference proteome</keyword>
<proteinExistence type="predicted"/>
<evidence type="ECO:0000256" key="1">
    <source>
        <dbReference type="SAM" id="MobiDB-lite"/>
    </source>
</evidence>
<comment type="caution">
    <text evidence="3">The sequence shown here is derived from an EMBL/GenBank/DDBJ whole genome shotgun (WGS) entry which is preliminary data.</text>
</comment>
<dbReference type="Proteomes" id="UP000499080">
    <property type="component" value="Unassembled WGS sequence"/>
</dbReference>
<reference evidence="3 4" key="1">
    <citation type="journal article" date="2019" name="Sci. Rep.">
        <title>Orb-weaving spider Araneus ventricosus genome elucidates the spidroin gene catalogue.</title>
        <authorList>
            <person name="Kono N."/>
            <person name="Nakamura H."/>
            <person name="Ohtoshi R."/>
            <person name="Moran D.A.P."/>
            <person name="Shinohara A."/>
            <person name="Yoshida Y."/>
            <person name="Fujiwara M."/>
            <person name="Mori M."/>
            <person name="Tomita M."/>
            <person name="Arakawa K."/>
        </authorList>
    </citation>
    <scope>NUCLEOTIDE SEQUENCE [LARGE SCALE GENOMIC DNA]</scope>
</reference>
<sequence length="82" mass="8792">MTQAGTLSSNFHVTPDLPAGNTTSTWMRNCGISKRILTPGRGYNNGGGLPILCPRIKFIHSNGMSSGDEPMTRGQTLTHEGF</sequence>
<protein>
    <submittedName>
        <fullName evidence="3">Uncharacterized protein</fullName>
    </submittedName>
</protein>